<dbReference type="RefSeq" id="WP_143064182.1">
    <property type="nucleotide sequence ID" value="NZ_FOFU01000003.1"/>
</dbReference>
<feature type="signal peptide" evidence="1">
    <location>
        <begin position="1"/>
        <end position="23"/>
    </location>
</feature>
<protein>
    <recommendedName>
        <fullName evidence="4">Lipoprotein</fullName>
    </recommendedName>
</protein>
<evidence type="ECO:0008006" key="4">
    <source>
        <dbReference type="Google" id="ProtNLM"/>
    </source>
</evidence>
<keyword evidence="3" id="KW-1185">Reference proteome</keyword>
<evidence type="ECO:0000256" key="1">
    <source>
        <dbReference type="SAM" id="SignalP"/>
    </source>
</evidence>
<dbReference type="Proteomes" id="UP000182360">
    <property type="component" value="Unassembled WGS sequence"/>
</dbReference>
<evidence type="ECO:0000313" key="2">
    <source>
        <dbReference type="EMBL" id="SEQ20587.1"/>
    </source>
</evidence>
<evidence type="ECO:0000313" key="3">
    <source>
        <dbReference type="Proteomes" id="UP000182360"/>
    </source>
</evidence>
<dbReference type="PROSITE" id="PS51257">
    <property type="entry name" value="PROKAR_LIPOPROTEIN"/>
    <property type="match status" value="1"/>
</dbReference>
<keyword evidence="1" id="KW-0732">Signal</keyword>
<dbReference type="OrthoDB" id="358408at2"/>
<gene>
    <name evidence="2" type="ORF">SAMN04487977_10317</name>
</gene>
<reference evidence="2 3" key="1">
    <citation type="submission" date="2016-10" db="EMBL/GenBank/DDBJ databases">
        <authorList>
            <person name="de Groot N.N."/>
        </authorList>
    </citation>
    <scope>NUCLEOTIDE SEQUENCE [LARGE SCALE GENOMIC DNA]</scope>
    <source>
        <strain evidence="2 3">B25</strain>
    </source>
</reference>
<proteinExistence type="predicted"/>
<sequence>MRNLIFYTMIFTLVLATSSCSQAMTQPAEETLEISLPDWPPDGCYTDHYPQLSHWYIQIAGAGFQKSFYSAQSQISVQIKKNRPLCITAKPITLLYDGSESDYFKPAGYMYPFSEDSSSNTAPTLNWEQGYLANLMQKLFKRCNTEGLSQIDTEYLICTFNWRKAQTSIEQKIHIDSEIFYNPWLIPESPVLEAVSSHSFKSSLLTPAGILSITTDQLKNSFITSDSPLLSSFIPENFCIEQKNQFTVMKNSPIIIGDGNKYALYITCKSAKNISLEHIYLPIYIEDI</sequence>
<dbReference type="AlphaFoldDB" id="A0A1H9E4P3"/>
<organism evidence="2 3">
    <name type="scientific">Treponema bryantii</name>
    <dbReference type="NCBI Taxonomy" id="163"/>
    <lineage>
        <taxon>Bacteria</taxon>
        <taxon>Pseudomonadati</taxon>
        <taxon>Spirochaetota</taxon>
        <taxon>Spirochaetia</taxon>
        <taxon>Spirochaetales</taxon>
        <taxon>Treponemataceae</taxon>
        <taxon>Treponema</taxon>
    </lineage>
</organism>
<name>A0A1H9E4P3_9SPIR</name>
<feature type="chain" id="PRO_5010374505" description="Lipoprotein" evidence="1">
    <location>
        <begin position="24"/>
        <end position="288"/>
    </location>
</feature>
<dbReference type="EMBL" id="FOFU01000003">
    <property type="protein sequence ID" value="SEQ20587.1"/>
    <property type="molecule type" value="Genomic_DNA"/>
</dbReference>
<accession>A0A1H9E4P3</accession>